<dbReference type="PROSITE" id="PS50005">
    <property type="entry name" value="TPR"/>
    <property type="match status" value="1"/>
</dbReference>
<dbReference type="Pfam" id="PF13374">
    <property type="entry name" value="TPR_10"/>
    <property type="match status" value="1"/>
</dbReference>
<dbReference type="Gene3D" id="1.25.40.10">
    <property type="entry name" value="Tetratricopeptide repeat domain"/>
    <property type="match status" value="2"/>
</dbReference>
<protein>
    <recommendedName>
        <fullName evidence="4">Tetratricopeptide repeat protein</fullName>
    </recommendedName>
</protein>
<name>A0ABP6T059_9ACTN</name>
<keyword evidence="3" id="KW-1185">Reference proteome</keyword>
<dbReference type="RefSeq" id="WP_345729528.1">
    <property type="nucleotide sequence ID" value="NZ_BAAAYN010000024.1"/>
</dbReference>
<keyword evidence="1" id="KW-0802">TPR repeat</keyword>
<evidence type="ECO:0000313" key="3">
    <source>
        <dbReference type="Proteomes" id="UP001501676"/>
    </source>
</evidence>
<evidence type="ECO:0008006" key="4">
    <source>
        <dbReference type="Google" id="ProtNLM"/>
    </source>
</evidence>
<dbReference type="InterPro" id="IPR011990">
    <property type="entry name" value="TPR-like_helical_dom_sf"/>
</dbReference>
<dbReference type="SUPFAM" id="SSF48452">
    <property type="entry name" value="TPR-like"/>
    <property type="match status" value="2"/>
</dbReference>
<dbReference type="InterPro" id="IPR019734">
    <property type="entry name" value="TPR_rpt"/>
</dbReference>
<evidence type="ECO:0000313" key="2">
    <source>
        <dbReference type="EMBL" id="GAA3389213.1"/>
    </source>
</evidence>
<dbReference type="EMBL" id="BAAAYN010000024">
    <property type="protein sequence ID" value="GAA3389213.1"/>
    <property type="molecule type" value="Genomic_DNA"/>
</dbReference>
<comment type="caution">
    <text evidence="2">The sequence shown here is derived from an EMBL/GenBank/DDBJ whole genome shotgun (WGS) entry which is preliminary data.</text>
</comment>
<reference evidence="3" key="1">
    <citation type="journal article" date="2019" name="Int. J. Syst. Evol. Microbiol.">
        <title>The Global Catalogue of Microorganisms (GCM) 10K type strain sequencing project: providing services to taxonomists for standard genome sequencing and annotation.</title>
        <authorList>
            <consortium name="The Broad Institute Genomics Platform"/>
            <consortium name="The Broad Institute Genome Sequencing Center for Infectious Disease"/>
            <person name="Wu L."/>
            <person name="Ma J."/>
        </authorList>
    </citation>
    <scope>NUCLEOTIDE SEQUENCE [LARGE SCALE GENOMIC DNA]</scope>
    <source>
        <strain evidence="3">JCM 9458</strain>
    </source>
</reference>
<organism evidence="2 3">
    <name type="scientific">Cryptosporangium minutisporangium</name>
    <dbReference type="NCBI Taxonomy" id="113569"/>
    <lineage>
        <taxon>Bacteria</taxon>
        <taxon>Bacillati</taxon>
        <taxon>Actinomycetota</taxon>
        <taxon>Actinomycetes</taxon>
        <taxon>Cryptosporangiales</taxon>
        <taxon>Cryptosporangiaceae</taxon>
        <taxon>Cryptosporangium</taxon>
    </lineage>
</organism>
<proteinExistence type="predicted"/>
<accession>A0ABP6T059</accession>
<dbReference type="Proteomes" id="UP001501676">
    <property type="component" value="Unassembled WGS sequence"/>
</dbReference>
<gene>
    <name evidence="2" type="ORF">GCM10020369_38470</name>
</gene>
<feature type="repeat" description="TPR" evidence="1">
    <location>
        <begin position="46"/>
        <end position="79"/>
    </location>
</feature>
<sequence length="386" mass="41547">MTTSPTPVELAFALMREGRIGDAENLMTRELQAATDRSGPGSPEWASAQCDLGTVLLNADQLPRAIECYRYAVSAPPRDTESRKDQLTYRLNLGSALRLAGRLDEAEAELRRGVEERLEFYGRAHPGYAFGLEPLAALLRQRGDVPGARQVIEEAVANLWDSGHERVASALALRAVIVHAGGTGEPLFVGWHQLPDDVVEEIGRSVTQLLDDDDPAAQPLLTSLVAALEERLGVDHQATLNALAALANLGRVLGDPSGRVEAIERVLASYDRQGRQEEAVMAALGLAMAQDEAGDAEAALHTYASTSARAERIGRPELTSQVLRNWGLALKDGGHAGPAEHRLSEAVSQARRGADHDMVGRACVALGLSSSTTVGWRRPARSWRRA</sequence>
<evidence type="ECO:0000256" key="1">
    <source>
        <dbReference type="PROSITE-ProRule" id="PRU00339"/>
    </source>
</evidence>